<name>A0ACB8XU91_ARCLA</name>
<sequence>MVDMECNKDEALRAKEISEAKLVEKDFVGAKKLAQKAEKLFAGLEGLSQLLIILDVYISSEKKINGESDWYNVLGVEPTADDETIRKNYRKLALTLHPDKNKSVGAEGAFKLVSEAWTLLSDKVKRKIYDQKRNPRPVYQKTVTETQKTSASTTQPTQPIPRPPNTNTFWTKCTRCLMHFEYLKVYLNQKILCPNCRGPFWAVELSAPPIHATKRYPQKQSHNANHQVNIQQGPSLNSSSVNHVNVQQGPSLSTSAVNGSGQFKRRHEAKAGATRYQTSNSGLGSVKGDGIAKRRRVAEQSSMVHASNACAKANSGGEKVNVSVHSKLNNSMRELSQAEVRTMLMTKARKEIHKKMDEWTAEKASRKEGRKREKEMTRRRKKDAEEIIVNGVNKVKDVKAPTKDAMNTVDMDSDAKDVDMDSDAKAVEAVLMIVPDPDFHDFDMDRTERSFGENEVWAAYDEDDGMPRYYAMIHSVISKKPFKMRISWLNSKSNAELGPINWVASGFPKTSGDFRIGKHETNTSLNSFSHKVQWTKGKKGVIQIYPRRGEVWALYRNWSPDWNEFTPDVVIHKYDMVVVVEDYNEKGVMVAPLVKVAGFKSVFHQHSDAMEAWTIPREDIFRLSHQVPFYLLTGEESLNIPKGCLELDPAALPLELLQPTTEAKVKEVEDGLDSKINETKGIITYARKMRKDAKLEGKEIDATNKVKEEGMALENDSG</sequence>
<evidence type="ECO:0000313" key="1">
    <source>
        <dbReference type="EMBL" id="KAI3673609.1"/>
    </source>
</evidence>
<proteinExistence type="predicted"/>
<comment type="caution">
    <text evidence="1">The sequence shown here is derived from an EMBL/GenBank/DDBJ whole genome shotgun (WGS) entry which is preliminary data.</text>
</comment>
<organism evidence="1 2">
    <name type="scientific">Arctium lappa</name>
    <name type="common">Greater burdock</name>
    <name type="synonym">Lappa major</name>
    <dbReference type="NCBI Taxonomy" id="4217"/>
    <lineage>
        <taxon>Eukaryota</taxon>
        <taxon>Viridiplantae</taxon>
        <taxon>Streptophyta</taxon>
        <taxon>Embryophyta</taxon>
        <taxon>Tracheophyta</taxon>
        <taxon>Spermatophyta</taxon>
        <taxon>Magnoliopsida</taxon>
        <taxon>eudicotyledons</taxon>
        <taxon>Gunneridae</taxon>
        <taxon>Pentapetalae</taxon>
        <taxon>asterids</taxon>
        <taxon>campanulids</taxon>
        <taxon>Asterales</taxon>
        <taxon>Asteraceae</taxon>
        <taxon>Carduoideae</taxon>
        <taxon>Cardueae</taxon>
        <taxon>Arctiinae</taxon>
        <taxon>Arctium</taxon>
    </lineage>
</organism>
<dbReference type="EMBL" id="CM042061">
    <property type="protein sequence ID" value="KAI3673609.1"/>
    <property type="molecule type" value="Genomic_DNA"/>
</dbReference>
<evidence type="ECO:0000313" key="2">
    <source>
        <dbReference type="Proteomes" id="UP001055879"/>
    </source>
</evidence>
<keyword evidence="2" id="KW-1185">Reference proteome</keyword>
<dbReference type="Proteomes" id="UP001055879">
    <property type="component" value="Linkage Group LG15"/>
</dbReference>
<protein>
    <submittedName>
        <fullName evidence="1">Uncharacterized protein</fullName>
    </submittedName>
</protein>
<reference evidence="2" key="1">
    <citation type="journal article" date="2022" name="Mol. Ecol. Resour.">
        <title>The genomes of chicory, endive, great burdock and yacon provide insights into Asteraceae palaeo-polyploidization history and plant inulin production.</title>
        <authorList>
            <person name="Fan W."/>
            <person name="Wang S."/>
            <person name="Wang H."/>
            <person name="Wang A."/>
            <person name="Jiang F."/>
            <person name="Liu H."/>
            <person name="Zhao H."/>
            <person name="Xu D."/>
            <person name="Zhang Y."/>
        </authorList>
    </citation>
    <scope>NUCLEOTIDE SEQUENCE [LARGE SCALE GENOMIC DNA]</scope>
    <source>
        <strain evidence="2">cv. Niubang</strain>
    </source>
</reference>
<accession>A0ACB8XU91</accession>
<gene>
    <name evidence="1" type="ORF">L6452_39733</name>
</gene>
<reference evidence="1 2" key="2">
    <citation type="journal article" date="2022" name="Mol. Ecol. Resour.">
        <title>The genomes of chicory, endive, great burdock and yacon provide insights into Asteraceae paleo-polyploidization history and plant inulin production.</title>
        <authorList>
            <person name="Fan W."/>
            <person name="Wang S."/>
            <person name="Wang H."/>
            <person name="Wang A."/>
            <person name="Jiang F."/>
            <person name="Liu H."/>
            <person name="Zhao H."/>
            <person name="Xu D."/>
            <person name="Zhang Y."/>
        </authorList>
    </citation>
    <scope>NUCLEOTIDE SEQUENCE [LARGE SCALE GENOMIC DNA]</scope>
    <source>
        <strain evidence="2">cv. Niubang</strain>
    </source>
</reference>